<sequence>MSADSPLQRASARLEAALGRLEAAIDVQSEREGVVKGVEEEIQRMTADRGRLAGELDVALSRTERLEQTNREVSRRLVSAMETIRSVLEKRKEG</sequence>
<comment type="caution">
    <text evidence="1">The sequence shown here is derived from an EMBL/GenBank/DDBJ whole genome shotgun (WGS) entry which is preliminary data.</text>
</comment>
<dbReference type="InterPro" id="IPR025310">
    <property type="entry name" value="DUF4164"/>
</dbReference>
<evidence type="ECO:0000313" key="1">
    <source>
        <dbReference type="EMBL" id="KAB0677999.1"/>
    </source>
</evidence>
<organism evidence="1 2">
    <name type="scientific">Plantimonas leprariae</name>
    <dbReference type="NCBI Taxonomy" id="2615207"/>
    <lineage>
        <taxon>Bacteria</taxon>
        <taxon>Pseudomonadati</taxon>
        <taxon>Pseudomonadota</taxon>
        <taxon>Alphaproteobacteria</taxon>
        <taxon>Hyphomicrobiales</taxon>
        <taxon>Aurantimonadaceae</taxon>
        <taxon>Plantimonas</taxon>
    </lineage>
</organism>
<evidence type="ECO:0000313" key="2">
    <source>
        <dbReference type="Proteomes" id="UP000432089"/>
    </source>
</evidence>
<dbReference type="AlphaFoldDB" id="A0A7V7PME6"/>
<accession>A0A7V7PME6</accession>
<name>A0A7V7PME6_9HYPH</name>
<dbReference type="Pfam" id="PF13747">
    <property type="entry name" value="DUF4164"/>
    <property type="match status" value="1"/>
</dbReference>
<dbReference type="Proteomes" id="UP000432089">
    <property type="component" value="Unassembled WGS sequence"/>
</dbReference>
<protein>
    <submittedName>
        <fullName evidence="1">DUF4164 family protein</fullName>
    </submittedName>
</protein>
<proteinExistence type="predicted"/>
<gene>
    <name evidence="1" type="ORF">F6X38_16340</name>
</gene>
<dbReference type="RefSeq" id="WP_150971462.1">
    <property type="nucleotide sequence ID" value="NZ_VZDO01000014.1"/>
</dbReference>
<keyword evidence="2" id="KW-1185">Reference proteome</keyword>
<reference evidence="1 2" key="1">
    <citation type="submission" date="2019-09" db="EMBL/GenBank/DDBJ databases">
        <title>YIM 132180 draft genome.</title>
        <authorList>
            <person name="Zhang K."/>
        </authorList>
    </citation>
    <scope>NUCLEOTIDE SEQUENCE [LARGE SCALE GENOMIC DNA]</scope>
    <source>
        <strain evidence="1 2">YIM 132180</strain>
    </source>
</reference>
<dbReference type="EMBL" id="VZDO01000014">
    <property type="protein sequence ID" value="KAB0677999.1"/>
    <property type="molecule type" value="Genomic_DNA"/>
</dbReference>